<name>A0ABQ5FE24_9ASTR</name>
<protein>
    <submittedName>
        <fullName evidence="2">Uncharacterized protein</fullName>
    </submittedName>
</protein>
<sequence>MNKKISRKKFICSTELRKKIRRRGEDPQLLTKNEEDSVKKPQVIDTRLTKISPNVRGLDQGAVWIRGCRRAVWRDEVYDIICGFPVRLKHRPALRLKHGPTLVSELLYKPFKGCNMVVGSGKVVRISQGSCASKTMLQIYDNLCTNIGVIGTSMDKGSRSEENIWSDGLPETDIRSVYTCSTKRTWLLELKTRRDCIQTVYSHDFSHAATIVLQSSNNQSSKRRKSSLPHRRFSSQASSSFVSGEDQVLYQASSSLSSGENQLKGGEFCCSLRQQSKLYIRRQSILH</sequence>
<accession>A0ABQ5FE24</accession>
<comment type="caution">
    <text evidence="2">The sequence shown here is derived from an EMBL/GenBank/DDBJ whole genome shotgun (WGS) entry which is preliminary data.</text>
</comment>
<dbReference type="EMBL" id="BQNB010017285">
    <property type="protein sequence ID" value="GJT61409.1"/>
    <property type="molecule type" value="Genomic_DNA"/>
</dbReference>
<dbReference type="Proteomes" id="UP001151760">
    <property type="component" value="Unassembled WGS sequence"/>
</dbReference>
<reference evidence="2" key="2">
    <citation type="submission" date="2022-01" db="EMBL/GenBank/DDBJ databases">
        <authorList>
            <person name="Yamashiro T."/>
            <person name="Shiraishi A."/>
            <person name="Satake H."/>
            <person name="Nakayama K."/>
        </authorList>
    </citation>
    <scope>NUCLEOTIDE SEQUENCE</scope>
</reference>
<proteinExistence type="predicted"/>
<organism evidence="2 3">
    <name type="scientific">Tanacetum coccineum</name>
    <dbReference type="NCBI Taxonomy" id="301880"/>
    <lineage>
        <taxon>Eukaryota</taxon>
        <taxon>Viridiplantae</taxon>
        <taxon>Streptophyta</taxon>
        <taxon>Embryophyta</taxon>
        <taxon>Tracheophyta</taxon>
        <taxon>Spermatophyta</taxon>
        <taxon>Magnoliopsida</taxon>
        <taxon>eudicotyledons</taxon>
        <taxon>Gunneridae</taxon>
        <taxon>Pentapetalae</taxon>
        <taxon>asterids</taxon>
        <taxon>campanulids</taxon>
        <taxon>Asterales</taxon>
        <taxon>Asteraceae</taxon>
        <taxon>Asteroideae</taxon>
        <taxon>Anthemideae</taxon>
        <taxon>Anthemidinae</taxon>
        <taxon>Tanacetum</taxon>
    </lineage>
</organism>
<reference evidence="2" key="1">
    <citation type="journal article" date="2022" name="Int. J. Mol. Sci.">
        <title>Draft Genome of Tanacetum Coccineum: Genomic Comparison of Closely Related Tanacetum-Family Plants.</title>
        <authorList>
            <person name="Yamashiro T."/>
            <person name="Shiraishi A."/>
            <person name="Nakayama K."/>
            <person name="Satake H."/>
        </authorList>
    </citation>
    <scope>NUCLEOTIDE SEQUENCE</scope>
</reference>
<evidence type="ECO:0000256" key="1">
    <source>
        <dbReference type="SAM" id="MobiDB-lite"/>
    </source>
</evidence>
<evidence type="ECO:0000313" key="3">
    <source>
        <dbReference type="Proteomes" id="UP001151760"/>
    </source>
</evidence>
<feature type="compositionally biased region" description="Basic residues" evidence="1">
    <location>
        <begin position="221"/>
        <end position="233"/>
    </location>
</feature>
<feature type="region of interest" description="Disordered" evidence="1">
    <location>
        <begin position="216"/>
        <end position="239"/>
    </location>
</feature>
<gene>
    <name evidence="2" type="ORF">Tco_1004942</name>
</gene>
<keyword evidence="3" id="KW-1185">Reference proteome</keyword>
<evidence type="ECO:0000313" key="2">
    <source>
        <dbReference type="EMBL" id="GJT61409.1"/>
    </source>
</evidence>